<name>A0A0E0QSL7_ORYRU</name>
<reference evidence="3" key="1">
    <citation type="submission" date="2013-06" db="EMBL/GenBank/DDBJ databases">
        <authorList>
            <person name="Zhao Q."/>
        </authorList>
    </citation>
    <scope>NUCLEOTIDE SEQUENCE</scope>
    <source>
        <strain evidence="3">cv. W1943</strain>
    </source>
</reference>
<accession>A0A0E0QSL7</accession>
<sequence>MAAATPELSRADEVNGGGSTAEMVNDDGCNGGERGSRRGGRGGARGADAGTTVAGAVLPSTTVLPCRRAPCCHPRPPSYCRAGAAVETRTTRGRRRRRRKMERSLNRTMKHV</sequence>
<organism evidence="2 3">
    <name type="scientific">Oryza rufipogon</name>
    <name type="common">Brownbeard rice</name>
    <name type="synonym">Asian wild rice</name>
    <dbReference type="NCBI Taxonomy" id="4529"/>
    <lineage>
        <taxon>Eukaryota</taxon>
        <taxon>Viridiplantae</taxon>
        <taxon>Streptophyta</taxon>
        <taxon>Embryophyta</taxon>
        <taxon>Tracheophyta</taxon>
        <taxon>Spermatophyta</taxon>
        <taxon>Magnoliopsida</taxon>
        <taxon>Liliopsida</taxon>
        <taxon>Poales</taxon>
        <taxon>Poaceae</taxon>
        <taxon>BOP clade</taxon>
        <taxon>Oryzoideae</taxon>
        <taxon>Oryzeae</taxon>
        <taxon>Oryzinae</taxon>
        <taxon>Oryza</taxon>
    </lineage>
</organism>
<reference evidence="2" key="2">
    <citation type="submission" date="2015-06" db="UniProtKB">
        <authorList>
            <consortium name="EnsemblPlants"/>
        </authorList>
    </citation>
    <scope>IDENTIFICATION</scope>
</reference>
<dbReference type="EnsemblPlants" id="ORUFI09G14480.1">
    <property type="protein sequence ID" value="ORUFI09G14480.1"/>
    <property type="gene ID" value="ORUFI09G14480"/>
</dbReference>
<evidence type="ECO:0000313" key="2">
    <source>
        <dbReference type="EnsemblPlants" id="ORUFI09G14480.1"/>
    </source>
</evidence>
<dbReference type="Proteomes" id="UP000008022">
    <property type="component" value="Unassembled WGS sequence"/>
</dbReference>
<feature type="region of interest" description="Disordered" evidence="1">
    <location>
        <begin position="1"/>
        <end position="54"/>
    </location>
</feature>
<dbReference type="HOGENOM" id="CLU_2150026_0_0_1"/>
<evidence type="ECO:0000256" key="1">
    <source>
        <dbReference type="SAM" id="MobiDB-lite"/>
    </source>
</evidence>
<evidence type="ECO:0008006" key="4">
    <source>
        <dbReference type="Google" id="ProtNLM"/>
    </source>
</evidence>
<feature type="compositionally biased region" description="Basic residues" evidence="1">
    <location>
        <begin position="91"/>
        <end position="101"/>
    </location>
</feature>
<protein>
    <recommendedName>
        <fullName evidence="4">DUF834 domain-containing protein</fullName>
    </recommendedName>
</protein>
<dbReference type="AlphaFoldDB" id="A0A0E0QSL7"/>
<proteinExistence type="predicted"/>
<dbReference type="OMA" id="SYCRAGA"/>
<keyword evidence="3" id="KW-1185">Reference proteome</keyword>
<evidence type="ECO:0000313" key="3">
    <source>
        <dbReference type="Proteomes" id="UP000008022"/>
    </source>
</evidence>
<dbReference type="Gramene" id="ORUFI09G14480.1">
    <property type="protein sequence ID" value="ORUFI09G14480.1"/>
    <property type="gene ID" value="ORUFI09G14480"/>
</dbReference>
<feature type="region of interest" description="Disordered" evidence="1">
    <location>
        <begin position="83"/>
        <end position="112"/>
    </location>
</feature>